<dbReference type="Pfam" id="PF00156">
    <property type="entry name" value="Pribosyltran"/>
    <property type="match status" value="1"/>
</dbReference>
<feature type="domain" description="Phosphoribosyltransferase" evidence="2">
    <location>
        <begin position="156"/>
        <end position="230"/>
    </location>
</feature>
<dbReference type="InterPro" id="IPR000836">
    <property type="entry name" value="PRTase_dom"/>
</dbReference>
<dbReference type="InterPro" id="IPR051910">
    <property type="entry name" value="ComF/GntX_DNA_util-trans"/>
</dbReference>
<dbReference type="AlphaFoldDB" id="A0A7X0H366"/>
<dbReference type="RefSeq" id="WP_184675427.1">
    <property type="nucleotide sequence ID" value="NZ_JACHGY010000001.1"/>
</dbReference>
<protein>
    <submittedName>
        <fullName evidence="3">ComF family protein</fullName>
    </submittedName>
</protein>
<reference evidence="3 4" key="1">
    <citation type="submission" date="2020-08" db="EMBL/GenBank/DDBJ databases">
        <title>Genomic Encyclopedia of Type Strains, Phase IV (KMG-IV): sequencing the most valuable type-strain genomes for metagenomic binning, comparative biology and taxonomic classification.</title>
        <authorList>
            <person name="Goeker M."/>
        </authorList>
    </citation>
    <scope>NUCLEOTIDE SEQUENCE [LARGE SCALE GENOMIC DNA]</scope>
    <source>
        <strain evidence="3 4">DSM 103725</strain>
    </source>
</reference>
<dbReference type="EMBL" id="JACHGY010000001">
    <property type="protein sequence ID" value="MBB6428360.1"/>
    <property type="molecule type" value="Genomic_DNA"/>
</dbReference>
<dbReference type="PANTHER" id="PTHR47505:SF1">
    <property type="entry name" value="DNA UTILIZATION PROTEIN YHGH"/>
    <property type="match status" value="1"/>
</dbReference>
<gene>
    <name evidence="3" type="ORF">HNQ40_000166</name>
</gene>
<dbReference type="Proteomes" id="UP000541810">
    <property type="component" value="Unassembled WGS sequence"/>
</dbReference>
<comment type="similarity">
    <text evidence="1">Belongs to the ComF/GntX family.</text>
</comment>
<evidence type="ECO:0000259" key="2">
    <source>
        <dbReference type="Pfam" id="PF00156"/>
    </source>
</evidence>
<dbReference type="CDD" id="cd06223">
    <property type="entry name" value="PRTases_typeI"/>
    <property type="match status" value="1"/>
</dbReference>
<dbReference type="SUPFAM" id="SSF53271">
    <property type="entry name" value="PRTase-like"/>
    <property type="match status" value="1"/>
</dbReference>
<dbReference type="Gene3D" id="3.40.50.2020">
    <property type="match status" value="1"/>
</dbReference>
<dbReference type="InterPro" id="IPR029057">
    <property type="entry name" value="PRTase-like"/>
</dbReference>
<sequence>MQRVSGYLKSVLDEVMPRGVAVALDQAEDWSADAAERYCPRCGASAGPGAVTARGCPFCLDQTIHWHRLTRLSAYADPLDGWIKAMKFGKQWSWARWFGEQLAQQLGKPLDENKLVVCPVPMPWMRRWSRGFNQSRLMAEALADVRGYPCLEALKRTRHTAPQTTVAASQRPANVRGSLAMRPIDLTGYDVILVDDIKTTGSTLNACARLLKQAGARSVHAAVAAVADPKGQHFKSL</sequence>
<dbReference type="PANTHER" id="PTHR47505">
    <property type="entry name" value="DNA UTILIZATION PROTEIN YHGH"/>
    <property type="match status" value="1"/>
</dbReference>
<proteinExistence type="inferred from homology"/>
<evidence type="ECO:0000313" key="4">
    <source>
        <dbReference type="Proteomes" id="UP000541810"/>
    </source>
</evidence>
<name>A0A7X0H366_9BACT</name>
<accession>A0A7X0H366</accession>
<keyword evidence="4" id="KW-1185">Reference proteome</keyword>
<comment type="caution">
    <text evidence="3">The sequence shown here is derived from an EMBL/GenBank/DDBJ whole genome shotgun (WGS) entry which is preliminary data.</text>
</comment>
<evidence type="ECO:0000313" key="3">
    <source>
        <dbReference type="EMBL" id="MBB6428360.1"/>
    </source>
</evidence>
<organism evidence="3 4">
    <name type="scientific">Algisphaera agarilytica</name>
    <dbReference type="NCBI Taxonomy" id="1385975"/>
    <lineage>
        <taxon>Bacteria</taxon>
        <taxon>Pseudomonadati</taxon>
        <taxon>Planctomycetota</taxon>
        <taxon>Phycisphaerae</taxon>
        <taxon>Phycisphaerales</taxon>
        <taxon>Phycisphaeraceae</taxon>
        <taxon>Algisphaera</taxon>
    </lineage>
</organism>
<evidence type="ECO:0000256" key="1">
    <source>
        <dbReference type="ARBA" id="ARBA00008007"/>
    </source>
</evidence>